<feature type="region of interest" description="Disordered" evidence="1">
    <location>
        <begin position="230"/>
        <end position="262"/>
    </location>
</feature>
<feature type="compositionally biased region" description="Low complexity" evidence="1">
    <location>
        <begin position="247"/>
        <end position="262"/>
    </location>
</feature>
<reference evidence="3" key="1">
    <citation type="submission" date="2017-08" db="EMBL/GenBank/DDBJ databases">
        <authorList>
            <person name="Polle J.E."/>
            <person name="Barry K."/>
            <person name="Cushman J."/>
            <person name="Schmutz J."/>
            <person name="Tran D."/>
            <person name="Hathwaick L.T."/>
            <person name="Yim W.C."/>
            <person name="Jenkins J."/>
            <person name="Mckie-Krisberg Z.M."/>
            <person name="Prochnik S."/>
            <person name="Lindquist E."/>
            <person name="Dockter R.B."/>
            <person name="Adam C."/>
            <person name="Molina H."/>
            <person name="Bunkerborg J."/>
            <person name="Jin E."/>
            <person name="Buchheim M."/>
            <person name="Magnuson J."/>
        </authorList>
    </citation>
    <scope>NUCLEOTIDE SEQUENCE</scope>
    <source>
        <strain evidence="3">CCAP 19/18</strain>
    </source>
</reference>
<protein>
    <submittedName>
        <fullName evidence="3">Uncharacterized protein</fullName>
    </submittedName>
</protein>
<evidence type="ECO:0000313" key="3">
    <source>
        <dbReference type="EMBL" id="KAF5833843.1"/>
    </source>
</evidence>
<feature type="signal peptide" evidence="2">
    <location>
        <begin position="1"/>
        <end position="21"/>
    </location>
</feature>
<evidence type="ECO:0000313" key="4">
    <source>
        <dbReference type="Proteomes" id="UP000815325"/>
    </source>
</evidence>
<evidence type="ECO:0000256" key="2">
    <source>
        <dbReference type="SAM" id="SignalP"/>
    </source>
</evidence>
<dbReference type="Proteomes" id="UP000815325">
    <property type="component" value="Unassembled WGS sequence"/>
</dbReference>
<name>A0ABQ7GGW7_DUNSA</name>
<sequence>MGYSAVLRTVLPVLCIVLAAGISHPHDFLESASLQLVSIKSPNTQNPGNQQLISAYVHPQHAHMQGYCFEVHSEEAALRMQGAVAVQGAIPDTAAIDRPNHTSNAPTFHVILPKMSRHELVSVPMDVVITAQLPILFRPVSCKSAADTLKSALSPGHAAGGGKCSSANECEDLTAEEKAREFPKDEAATAAVAFLYAVYNHTASGGLGRVVASLHQLAILEEVGQEAKGSAKSLEVPQKHRSLASDQNGNTSGGSSSTGEEGQSTAAIFVDDFLQPGWKDVATKDARPLHENGVDGEGRAYCKYLPKGTQISATWQPDNNSAGSPFVGKRKLEFWLRVRSVEDPEPLEIILSGKDKDCKNVNTGELQPTEIKRNWAKYDINLSEFDARQQTLEGDVLVQCSDRLGALDIRSISWALPNSLMGSTVCLDDVKLV</sequence>
<keyword evidence="4" id="KW-1185">Reference proteome</keyword>
<organism evidence="3 4">
    <name type="scientific">Dunaliella salina</name>
    <name type="common">Green alga</name>
    <name type="synonym">Protococcus salinus</name>
    <dbReference type="NCBI Taxonomy" id="3046"/>
    <lineage>
        <taxon>Eukaryota</taxon>
        <taxon>Viridiplantae</taxon>
        <taxon>Chlorophyta</taxon>
        <taxon>core chlorophytes</taxon>
        <taxon>Chlorophyceae</taxon>
        <taxon>CS clade</taxon>
        <taxon>Chlamydomonadales</taxon>
        <taxon>Dunaliellaceae</taxon>
        <taxon>Dunaliella</taxon>
    </lineage>
</organism>
<keyword evidence="2" id="KW-0732">Signal</keyword>
<feature type="chain" id="PRO_5045870244" evidence="2">
    <location>
        <begin position="22"/>
        <end position="433"/>
    </location>
</feature>
<accession>A0ABQ7GGW7</accession>
<comment type="caution">
    <text evidence="3">The sequence shown here is derived from an EMBL/GenBank/DDBJ whole genome shotgun (WGS) entry which is preliminary data.</text>
</comment>
<dbReference type="EMBL" id="MU069788">
    <property type="protein sequence ID" value="KAF5833843.1"/>
    <property type="molecule type" value="Genomic_DNA"/>
</dbReference>
<gene>
    <name evidence="3" type="ORF">DUNSADRAFT_9717</name>
</gene>
<proteinExistence type="predicted"/>
<evidence type="ECO:0000256" key="1">
    <source>
        <dbReference type="SAM" id="MobiDB-lite"/>
    </source>
</evidence>